<evidence type="ECO:0000313" key="1">
    <source>
        <dbReference type="EMBL" id="RAS39949.1"/>
    </source>
</evidence>
<protein>
    <submittedName>
        <fullName evidence="2">Uncharacterized protein</fullName>
    </submittedName>
</protein>
<reference evidence="1 3" key="1">
    <citation type="submission" date="2018-06" db="EMBL/GenBank/DDBJ databases">
        <title>Genomic Encyclopedia of Archaeal and Bacterial Type Strains, Phase II (KMG-II): from individual species to whole genera.</title>
        <authorList>
            <person name="Goeker M."/>
        </authorList>
    </citation>
    <scope>NUCLEOTIDE SEQUENCE [LARGE SCALE GENOMIC DNA]</scope>
    <source>
        <strain evidence="1 3">DSM 18710</strain>
    </source>
</reference>
<dbReference type="Proteomes" id="UP000254235">
    <property type="component" value="Unassembled WGS sequence"/>
</dbReference>
<organism evidence="2 4">
    <name type="scientific">Prevotella pallens</name>
    <dbReference type="NCBI Taxonomy" id="60133"/>
    <lineage>
        <taxon>Bacteria</taxon>
        <taxon>Pseudomonadati</taxon>
        <taxon>Bacteroidota</taxon>
        <taxon>Bacteroidia</taxon>
        <taxon>Bacteroidales</taxon>
        <taxon>Prevotellaceae</taxon>
        <taxon>Prevotella</taxon>
    </lineage>
</organism>
<evidence type="ECO:0000313" key="2">
    <source>
        <dbReference type="EMBL" id="SUC37694.1"/>
    </source>
</evidence>
<proteinExistence type="predicted"/>
<dbReference type="AlphaFoldDB" id="A0A379G9I2"/>
<dbReference type="EMBL" id="QLTQ01000060">
    <property type="protein sequence ID" value="RAS39949.1"/>
    <property type="molecule type" value="Genomic_DNA"/>
</dbReference>
<sequence length="124" mass="14657">MESCRSEPLKFVCNKKIDINPKEYWEEIMQLTFLNNKCGYLSLTRLSYDEEIYFEYNDQIYFLYSNVNNIGFRLEDSVLTIEVDNPTKGNLPNTFIISIAQPFDNLDYILQVLFKKPAGNKCYH</sequence>
<evidence type="ECO:0000313" key="4">
    <source>
        <dbReference type="Proteomes" id="UP000254235"/>
    </source>
</evidence>
<reference evidence="2 4" key="2">
    <citation type="submission" date="2018-06" db="EMBL/GenBank/DDBJ databases">
        <authorList>
            <consortium name="Pathogen Informatics"/>
            <person name="Doyle S."/>
        </authorList>
    </citation>
    <scope>NUCLEOTIDE SEQUENCE [LARGE SCALE GENOMIC DNA]</scope>
    <source>
        <strain evidence="2 4">NCTC13043</strain>
    </source>
</reference>
<accession>A0A379G9I2</accession>
<evidence type="ECO:0000313" key="3">
    <source>
        <dbReference type="Proteomes" id="UP000249852"/>
    </source>
</evidence>
<dbReference type="EMBL" id="UGTP01000003">
    <property type="protein sequence ID" value="SUC37694.1"/>
    <property type="molecule type" value="Genomic_DNA"/>
</dbReference>
<name>A0A379G9I2_9BACT</name>
<dbReference type="RefSeq" id="WP_040595737.1">
    <property type="nucleotide sequence ID" value="NZ_CAUUBB010000053.1"/>
</dbReference>
<gene>
    <name evidence="1" type="ORF">BC673_1603</name>
    <name evidence="2" type="ORF">NCTC13043_02190</name>
</gene>
<dbReference type="GeneID" id="78571819"/>
<keyword evidence="3" id="KW-1185">Reference proteome</keyword>
<dbReference type="Proteomes" id="UP000249852">
    <property type="component" value="Unassembled WGS sequence"/>
</dbReference>